<dbReference type="OrthoDB" id="4198732at2759"/>
<dbReference type="VEuPathDB" id="FungiDB:ACJ73_07918"/>
<dbReference type="AlphaFoldDB" id="A0A1J9QZK5"/>
<name>A0A1J9QZK5_9EURO</name>
<dbReference type="InterPro" id="IPR055936">
    <property type="entry name" value="DUF7514"/>
</dbReference>
<reference evidence="3 4" key="1">
    <citation type="submission" date="2015-08" db="EMBL/GenBank/DDBJ databases">
        <title>Emmonsia species relationships and genome sequence.</title>
        <authorList>
            <person name="Cuomo C.A."/>
            <person name="Schwartz I.S."/>
            <person name="Kenyon C."/>
            <person name="De Hoog G.S."/>
            <person name="Govender N.P."/>
            <person name="Botha A."/>
            <person name="Moreno L."/>
            <person name="De Vries M."/>
            <person name="Munoz J.F."/>
            <person name="Stielow J.B."/>
        </authorList>
    </citation>
    <scope>NUCLEOTIDE SEQUENCE [LARGE SCALE GENOMIC DNA]</scope>
    <source>
        <strain evidence="3 4">EI222</strain>
    </source>
</reference>
<accession>A0A1J9QZK5</accession>
<dbReference type="EMBL" id="LGTZ01001725">
    <property type="protein sequence ID" value="OJD20749.1"/>
    <property type="molecule type" value="Genomic_DNA"/>
</dbReference>
<dbReference type="PANTHER" id="PTHR39611">
    <property type="entry name" value="HYDROXYPROLINE-RICH GLYCOPROTEIN DZ-HRGP-RELATED"/>
    <property type="match status" value="1"/>
</dbReference>
<dbReference type="STRING" id="1658174.A0A1J9QZK5"/>
<evidence type="ECO:0000313" key="4">
    <source>
        <dbReference type="Proteomes" id="UP000242791"/>
    </source>
</evidence>
<feature type="region of interest" description="Disordered" evidence="1">
    <location>
        <begin position="387"/>
        <end position="409"/>
    </location>
</feature>
<evidence type="ECO:0000313" key="3">
    <source>
        <dbReference type="EMBL" id="OJD20749.1"/>
    </source>
</evidence>
<comment type="caution">
    <text evidence="3">The sequence shown here is derived from an EMBL/GenBank/DDBJ whole genome shotgun (WGS) entry which is preliminary data.</text>
</comment>
<proteinExistence type="predicted"/>
<sequence length="409" mass="46416">MSVDGSWLGFGQKQWRGQPNTLFYYLVDVSGPCRQPSSKLILGSLQLDPPEENIYWSNISQHVTAPQGNYLPSTGIGRWHTSPIFSKTSDETRDSLPKVPYESIFRKPSARPKNWNLLFQKNGNPTFEMSWVLYNIARAITDYGTNPCTPDIMLKRITNWSVGRDSVPWTDMFHKHSKLSLLYSELCVEHIFVQARTNESPTIPALTLLALQCWMMLLTHAYPRHEYFRLFRIAQEELEHNWLLEEWPKIRFPEPGDNRAKRTVERAFSKHLGATCTRPAETRWLCYRVKSFKSLTVSTSHHEDNAATDEQDSVETIHWLVAQAVGAPRPNVVKIDKATGRITAPATLRSLQASASVLSTSGDINSCETQTYDAFYTDALSKDGDSRIGSDYDGDCEDSQTEKGTVLTM</sequence>
<protein>
    <recommendedName>
        <fullName evidence="2">DUF7514 domain-containing protein</fullName>
    </recommendedName>
</protein>
<evidence type="ECO:0000259" key="2">
    <source>
        <dbReference type="Pfam" id="PF24355"/>
    </source>
</evidence>
<organism evidence="3 4">
    <name type="scientific">Blastomyces percursus</name>
    <dbReference type="NCBI Taxonomy" id="1658174"/>
    <lineage>
        <taxon>Eukaryota</taxon>
        <taxon>Fungi</taxon>
        <taxon>Dikarya</taxon>
        <taxon>Ascomycota</taxon>
        <taxon>Pezizomycotina</taxon>
        <taxon>Eurotiomycetes</taxon>
        <taxon>Eurotiomycetidae</taxon>
        <taxon>Onygenales</taxon>
        <taxon>Ajellomycetaceae</taxon>
        <taxon>Blastomyces</taxon>
    </lineage>
</organism>
<feature type="domain" description="DUF7514" evidence="2">
    <location>
        <begin position="118"/>
        <end position="267"/>
    </location>
</feature>
<keyword evidence="4" id="KW-1185">Reference proteome</keyword>
<dbReference type="Pfam" id="PF24355">
    <property type="entry name" value="DUF7514"/>
    <property type="match status" value="1"/>
</dbReference>
<gene>
    <name evidence="3" type="ORF">ACJ73_07918</name>
</gene>
<evidence type="ECO:0000256" key="1">
    <source>
        <dbReference type="SAM" id="MobiDB-lite"/>
    </source>
</evidence>
<dbReference type="Proteomes" id="UP000242791">
    <property type="component" value="Unassembled WGS sequence"/>
</dbReference>
<dbReference type="PANTHER" id="PTHR39611:SF1">
    <property type="entry name" value="HYDROXYPROLINE-RICH GLYCOPROTEIN DZ-HRGP"/>
    <property type="match status" value="1"/>
</dbReference>